<accession>A0A7D9HGM1</accession>
<evidence type="ECO:0000313" key="3">
    <source>
        <dbReference type="EMBL" id="CAB3982660.1"/>
    </source>
</evidence>
<dbReference type="AlphaFoldDB" id="A0A7D9HGM1"/>
<feature type="region of interest" description="Disordered" evidence="1">
    <location>
        <begin position="226"/>
        <end position="274"/>
    </location>
</feature>
<feature type="transmembrane region" description="Helical" evidence="2">
    <location>
        <begin position="335"/>
        <end position="355"/>
    </location>
</feature>
<proteinExistence type="predicted"/>
<feature type="region of interest" description="Disordered" evidence="1">
    <location>
        <begin position="142"/>
        <end position="213"/>
    </location>
</feature>
<reference evidence="3" key="1">
    <citation type="submission" date="2020-04" db="EMBL/GenBank/DDBJ databases">
        <authorList>
            <person name="Alioto T."/>
            <person name="Alioto T."/>
            <person name="Gomez Garrido J."/>
        </authorList>
    </citation>
    <scope>NUCLEOTIDE SEQUENCE</scope>
    <source>
        <strain evidence="3">A484AB</strain>
    </source>
</reference>
<keyword evidence="2" id="KW-0472">Membrane</keyword>
<feature type="compositionally biased region" description="Basic and acidic residues" evidence="1">
    <location>
        <begin position="226"/>
        <end position="269"/>
    </location>
</feature>
<feature type="transmembrane region" description="Helical" evidence="2">
    <location>
        <begin position="388"/>
        <end position="410"/>
    </location>
</feature>
<keyword evidence="2" id="KW-1133">Transmembrane helix</keyword>
<gene>
    <name evidence="3" type="ORF">PACLA_8A011382</name>
</gene>
<protein>
    <submittedName>
        <fullName evidence="3">Uncharacterized protein</fullName>
    </submittedName>
</protein>
<comment type="caution">
    <text evidence="3">The sequence shown here is derived from an EMBL/GenBank/DDBJ whole genome shotgun (WGS) entry which is preliminary data.</text>
</comment>
<keyword evidence="2" id="KW-0812">Transmembrane</keyword>
<dbReference type="Proteomes" id="UP001152795">
    <property type="component" value="Unassembled WGS sequence"/>
</dbReference>
<feature type="compositionally biased region" description="Basic and acidic residues" evidence="1">
    <location>
        <begin position="154"/>
        <end position="213"/>
    </location>
</feature>
<evidence type="ECO:0000256" key="1">
    <source>
        <dbReference type="SAM" id="MobiDB-lite"/>
    </source>
</evidence>
<sequence length="412" mass="48100">MDRVSTILDEYNNEYSEIWEGDLGTEDLDELNISYPGYREMKPEDMDSEIDILRRKITGSEQPEEKEDIKREIEYVSQLRRMKTRKNSETEAYLNATHGTLKEEVKTLVVLRRIAKAEVRRNDYSEKIDKLKGIIEKLGFDPNKPEEELEVEEEERRQEEARKKEVDERRKAVELERMRLAEEAAERQRKAEFERKEAEIKRHQESIKGDKEKTEYWEKKLEEWEKEMSKPKEEPKKPQPKEEPKEPKTEKSYRGKEPRKPDRGKKTEEPLPGVDTEWLKDTFNFENLLFQVAEDTIPEDDQPIFSGDSTEIMLKDVREDLTRYERFKSWVEDNFGIALAGVMVSVAALLTAIIIQTRKLSSMAADSTHGGGGPSPSPFPLPDIVRKLIKFISSNLWVVAVSIGIILLYMNS</sequence>
<keyword evidence="4" id="KW-1185">Reference proteome</keyword>
<organism evidence="3 4">
    <name type="scientific">Paramuricea clavata</name>
    <name type="common">Red gorgonian</name>
    <name type="synonym">Violescent sea-whip</name>
    <dbReference type="NCBI Taxonomy" id="317549"/>
    <lineage>
        <taxon>Eukaryota</taxon>
        <taxon>Metazoa</taxon>
        <taxon>Cnidaria</taxon>
        <taxon>Anthozoa</taxon>
        <taxon>Octocorallia</taxon>
        <taxon>Malacalcyonacea</taxon>
        <taxon>Plexauridae</taxon>
        <taxon>Paramuricea</taxon>
    </lineage>
</organism>
<name>A0A7D9HGM1_PARCT</name>
<evidence type="ECO:0000256" key="2">
    <source>
        <dbReference type="SAM" id="Phobius"/>
    </source>
</evidence>
<dbReference type="EMBL" id="CACRXK020000529">
    <property type="protein sequence ID" value="CAB3982660.1"/>
    <property type="molecule type" value="Genomic_DNA"/>
</dbReference>
<evidence type="ECO:0000313" key="4">
    <source>
        <dbReference type="Proteomes" id="UP001152795"/>
    </source>
</evidence>